<dbReference type="OrthoDB" id="2335338at2759"/>
<feature type="compositionally biased region" description="Low complexity" evidence="2">
    <location>
        <begin position="104"/>
        <end position="129"/>
    </location>
</feature>
<dbReference type="Gene3D" id="1.25.40.10">
    <property type="entry name" value="Tetratricopeptide repeat domain"/>
    <property type="match status" value="1"/>
</dbReference>
<evidence type="ECO:0000256" key="1">
    <source>
        <dbReference type="PROSITE-ProRule" id="PRU00339"/>
    </source>
</evidence>
<dbReference type="PANTHER" id="PTHR46050">
    <property type="entry name" value="TPR REPEAT-CONTAINING THIOREDOXIN"/>
    <property type="match status" value="1"/>
</dbReference>
<dbReference type="Proteomes" id="UP000230069">
    <property type="component" value="Unassembled WGS sequence"/>
</dbReference>
<reference evidence="3 4" key="1">
    <citation type="submission" date="2017-09" db="EMBL/GenBank/DDBJ databases">
        <title>WGS assembly of Aquilegia coerulea Goldsmith.</title>
        <authorList>
            <person name="Hodges S."/>
            <person name="Kramer E."/>
            <person name="Nordborg M."/>
            <person name="Tomkins J."/>
            <person name="Borevitz J."/>
            <person name="Derieg N."/>
            <person name="Yan J."/>
            <person name="Mihaltcheva S."/>
            <person name="Hayes R.D."/>
            <person name="Rokhsar D."/>
        </authorList>
    </citation>
    <scope>NUCLEOTIDE SEQUENCE [LARGE SCALE GENOMIC DNA]</scope>
    <source>
        <strain evidence="4">cv. Goldsmith</strain>
    </source>
</reference>
<dbReference type="Pfam" id="PF13432">
    <property type="entry name" value="TPR_16"/>
    <property type="match status" value="1"/>
</dbReference>
<evidence type="ECO:0000313" key="4">
    <source>
        <dbReference type="Proteomes" id="UP000230069"/>
    </source>
</evidence>
<keyword evidence="1" id="KW-0802">TPR repeat</keyword>
<dbReference type="EMBL" id="KZ305027">
    <property type="protein sequence ID" value="PIA51825.1"/>
    <property type="molecule type" value="Genomic_DNA"/>
</dbReference>
<sequence length="606" mass="66791">MDTKIVTPQKKSSGCGIQVLYNGVFGRRGIRPRRTVSTSSIPLHKITGCIANLKLRRGGSEVAALLDVTSNSPEHPSKLLEKPIAKSTLVNYSKTMTPHQRKPSNGTITTSTSSSSSNGSNTNSKVTSTPAGLIQRRLSRGGSISEEFDSVVIDRSKEHNALLKTSSGNIMPYSQLGSRRQHAVENSNSSIVHGVKSISINTSVMGNIVSRNLYKLDPDALKVMGNVEYKKGRFAVALTLYDRAISLNNDNASYRSNKSAALIGLGRLLEAVFECREAIRIDPFYRRAHHRLATLYIRLGEAENALSHFKQSGIFQVKSSEISKAQVLQTHISNCIEAKKLRDWNTMLKETECAISLGADSAPQIISLQAEALLKLHRHQDADSALKKKPTLDINDCTKFFGPTRNAQLLLIQAQVDMAAGRFDEGVVAAQQALRLDSSNKEVSSAVRIIRAVSSARSAGNKLFNASKFTQASVAYSEGLEHEPFNSVLLCNRATCRFKLGQYEKAMEDCTGVLHLRPSYSKARLRRAECNAKMERWEASIQDYEILTRESPEDKTLGPALLEAQVQLKTQRDEHNITNMKFGADVGDISFRHFVTSPTQYVHVEG</sequence>
<dbReference type="InterPro" id="IPR011990">
    <property type="entry name" value="TPR-like_helical_dom_sf"/>
</dbReference>
<dbReference type="SUPFAM" id="SSF48452">
    <property type="entry name" value="TPR-like"/>
    <property type="match status" value="2"/>
</dbReference>
<name>A0A2G5E7V5_AQUCA</name>
<dbReference type="AlphaFoldDB" id="A0A2G5E7V5"/>
<organism evidence="3 4">
    <name type="scientific">Aquilegia coerulea</name>
    <name type="common">Rocky mountain columbine</name>
    <dbReference type="NCBI Taxonomy" id="218851"/>
    <lineage>
        <taxon>Eukaryota</taxon>
        <taxon>Viridiplantae</taxon>
        <taxon>Streptophyta</taxon>
        <taxon>Embryophyta</taxon>
        <taxon>Tracheophyta</taxon>
        <taxon>Spermatophyta</taxon>
        <taxon>Magnoliopsida</taxon>
        <taxon>Ranunculales</taxon>
        <taxon>Ranunculaceae</taxon>
        <taxon>Thalictroideae</taxon>
        <taxon>Aquilegia</taxon>
    </lineage>
</organism>
<dbReference type="InterPro" id="IPR044534">
    <property type="entry name" value="TTL1-4"/>
</dbReference>
<gene>
    <name evidence="3" type="ORF">AQUCO_01000007v1</name>
</gene>
<dbReference type="STRING" id="218851.A0A2G5E7V5"/>
<dbReference type="PROSITE" id="PS50005">
    <property type="entry name" value="TPR"/>
    <property type="match status" value="1"/>
</dbReference>
<dbReference type="GO" id="GO:0005737">
    <property type="term" value="C:cytoplasm"/>
    <property type="evidence" value="ECO:0007669"/>
    <property type="project" value="TreeGrafter"/>
</dbReference>
<accession>A0A2G5E7V5</accession>
<feature type="region of interest" description="Disordered" evidence="2">
    <location>
        <begin position="95"/>
        <end position="131"/>
    </location>
</feature>
<feature type="repeat" description="TPR" evidence="1">
    <location>
        <begin position="218"/>
        <end position="251"/>
    </location>
</feature>
<protein>
    <submittedName>
        <fullName evidence="3">Uncharacterized protein</fullName>
    </submittedName>
</protein>
<proteinExistence type="predicted"/>
<dbReference type="PANTHER" id="PTHR46050:SF7">
    <property type="entry name" value="TETRATRICOPEPTIDE REPEAT (TPR)-LIKE SUPERFAMILY PROTEIN"/>
    <property type="match status" value="1"/>
</dbReference>
<evidence type="ECO:0000313" key="3">
    <source>
        <dbReference type="EMBL" id="PIA51825.1"/>
    </source>
</evidence>
<dbReference type="InterPro" id="IPR019734">
    <property type="entry name" value="TPR_rpt"/>
</dbReference>
<dbReference type="InParanoid" id="A0A2G5E7V5"/>
<evidence type="ECO:0000256" key="2">
    <source>
        <dbReference type="SAM" id="MobiDB-lite"/>
    </source>
</evidence>
<dbReference type="SMART" id="SM00028">
    <property type="entry name" value="TPR"/>
    <property type="match status" value="7"/>
</dbReference>
<keyword evidence="4" id="KW-1185">Reference proteome</keyword>